<sequence length="211" mass="23148">MPKLSNLVGILAISAALTSGAVALGAAVTTASADAATVMGGFVGGPGPYGNWNDNWNRNRNKQRQGQKGKNHNKNKNKNKTKQWQHERQMQGQHQFLLRDFTLVLTPFQKTDSDSRALPYNWQYGQSYALPWNHQLGTANQQNLPRERQTTGVLPSQRQASDVAPLQGQRAEADPRVRTNNVAPQPMRQRVNGELEGPEQNNNNGDGAAAG</sequence>
<dbReference type="EMBL" id="JBHMQT010000058">
    <property type="protein sequence ID" value="MFC0865737.1"/>
    <property type="molecule type" value="Genomic_DNA"/>
</dbReference>
<evidence type="ECO:0000256" key="1">
    <source>
        <dbReference type="SAM" id="MobiDB-lite"/>
    </source>
</evidence>
<feature type="signal peptide" evidence="2">
    <location>
        <begin position="1"/>
        <end position="35"/>
    </location>
</feature>
<dbReference type="RefSeq" id="WP_394303751.1">
    <property type="nucleotide sequence ID" value="NZ_JBHMQT010000058.1"/>
</dbReference>
<reference evidence="3 4" key="1">
    <citation type="submission" date="2024-09" db="EMBL/GenBank/DDBJ databases">
        <authorList>
            <person name="Sun Q."/>
            <person name="Mori K."/>
        </authorList>
    </citation>
    <scope>NUCLEOTIDE SEQUENCE [LARGE SCALE GENOMIC DNA]</scope>
    <source>
        <strain evidence="3 4">TBRC 1851</strain>
    </source>
</reference>
<feature type="chain" id="PRO_5046162495" evidence="2">
    <location>
        <begin position="36"/>
        <end position="211"/>
    </location>
</feature>
<feature type="compositionally biased region" description="Polar residues" evidence="1">
    <location>
        <begin position="147"/>
        <end position="160"/>
    </location>
</feature>
<protein>
    <submittedName>
        <fullName evidence="3">Uncharacterized protein</fullName>
    </submittedName>
</protein>
<evidence type="ECO:0000313" key="4">
    <source>
        <dbReference type="Proteomes" id="UP001589870"/>
    </source>
</evidence>
<feature type="compositionally biased region" description="Low complexity" evidence="1">
    <location>
        <begin position="49"/>
        <end position="58"/>
    </location>
</feature>
<accession>A0ABV6UC36</accession>
<feature type="compositionally biased region" description="Low complexity" evidence="1">
    <location>
        <begin position="201"/>
        <end position="211"/>
    </location>
</feature>
<organism evidence="3 4">
    <name type="scientific">Sphaerimonospora cavernae</name>
    <dbReference type="NCBI Taxonomy" id="1740611"/>
    <lineage>
        <taxon>Bacteria</taxon>
        <taxon>Bacillati</taxon>
        <taxon>Actinomycetota</taxon>
        <taxon>Actinomycetes</taxon>
        <taxon>Streptosporangiales</taxon>
        <taxon>Streptosporangiaceae</taxon>
        <taxon>Sphaerimonospora</taxon>
    </lineage>
</organism>
<evidence type="ECO:0000256" key="2">
    <source>
        <dbReference type="SAM" id="SignalP"/>
    </source>
</evidence>
<feature type="region of interest" description="Disordered" evidence="1">
    <location>
        <begin position="147"/>
        <end position="211"/>
    </location>
</feature>
<evidence type="ECO:0000313" key="3">
    <source>
        <dbReference type="EMBL" id="MFC0865737.1"/>
    </source>
</evidence>
<feature type="compositionally biased region" description="Basic residues" evidence="1">
    <location>
        <begin position="59"/>
        <end position="83"/>
    </location>
</feature>
<proteinExistence type="predicted"/>
<keyword evidence="4" id="KW-1185">Reference proteome</keyword>
<comment type="caution">
    <text evidence="3">The sequence shown here is derived from an EMBL/GenBank/DDBJ whole genome shotgun (WGS) entry which is preliminary data.</text>
</comment>
<gene>
    <name evidence="3" type="ORF">ACFHYQ_25905</name>
</gene>
<dbReference type="Proteomes" id="UP001589870">
    <property type="component" value="Unassembled WGS sequence"/>
</dbReference>
<feature type="region of interest" description="Disordered" evidence="1">
    <location>
        <begin position="49"/>
        <end position="88"/>
    </location>
</feature>
<name>A0ABV6UC36_9ACTN</name>
<keyword evidence="2" id="KW-0732">Signal</keyword>